<protein>
    <submittedName>
        <fullName evidence="1">Uncharacterized protein</fullName>
    </submittedName>
</protein>
<accession>A0A6H5HCK2</accession>
<gene>
    <name evidence="1" type="ORF">NTEN_LOCUS18398</name>
</gene>
<sequence>MERVSSLLRLNRIRNGGKYQIEYFPQFRIRKCLSNNAALSISKWKYLLESSQNRGSERSFRKNFPNKCLPSLHHFRILNSILAEKMDFFFHACSSFWKSIGQTNSRRGKTWAVIASGFLSEYLPETISKTTRSTAHNVFKAPSNQWRIDNTKYVHIFARHDRVHGPTPLSRRRAGLRAALITFKTEFQLGSPKNVSPTLHTLYLLVFSCRSFYFCYHHGIRFHLVECLRKLLFTQYLQFKEFGRVTQISKTKIGNAAMKISHIMLEPWVGRRVLRVKWLEEACEGETLKRRYSGNQGSELPEHDNMNAKTIVKHYIARQGAIAVSQKVDLIEQNQDLLAHGLFQWLERLPACLAAGPRSLEPAAVGQALASNGSHGPSLRLTMPQQYENRNKHKTLDRFTLSFLTSGFVTKCKILFRFCSLKMKFSEIWFKNPYIRGSCPKSELLRNSAHHKIRSAVASIFRCKGWEEHEEIHCRSQDDEGGEQNRRADIVVIDRTQDRAMIIDPTLRWESNADSLDIDIDREKMSIYEPTVPYFREKYGVTNWEVHGLWFGVRGTASPLLRGFFKRFQIANTTLAELCLTVLRDTLHIIHRHLYS</sequence>
<dbReference type="OrthoDB" id="6628820at2759"/>
<organism evidence="1 2">
    <name type="scientific">Nesidiocoris tenuis</name>
    <dbReference type="NCBI Taxonomy" id="355587"/>
    <lineage>
        <taxon>Eukaryota</taxon>
        <taxon>Metazoa</taxon>
        <taxon>Ecdysozoa</taxon>
        <taxon>Arthropoda</taxon>
        <taxon>Hexapoda</taxon>
        <taxon>Insecta</taxon>
        <taxon>Pterygota</taxon>
        <taxon>Neoptera</taxon>
        <taxon>Paraneoptera</taxon>
        <taxon>Hemiptera</taxon>
        <taxon>Heteroptera</taxon>
        <taxon>Panheteroptera</taxon>
        <taxon>Cimicomorpha</taxon>
        <taxon>Miridae</taxon>
        <taxon>Dicyphina</taxon>
        <taxon>Nesidiocoris</taxon>
    </lineage>
</organism>
<proteinExistence type="predicted"/>
<reference evidence="1 2" key="1">
    <citation type="submission" date="2020-02" db="EMBL/GenBank/DDBJ databases">
        <authorList>
            <person name="Ferguson B K."/>
        </authorList>
    </citation>
    <scope>NUCLEOTIDE SEQUENCE [LARGE SCALE GENOMIC DNA]</scope>
</reference>
<evidence type="ECO:0000313" key="1">
    <source>
        <dbReference type="EMBL" id="CAB0013847.1"/>
    </source>
</evidence>
<keyword evidence="2" id="KW-1185">Reference proteome</keyword>
<name>A0A6H5HCK2_9HEMI</name>
<dbReference type="Proteomes" id="UP000479000">
    <property type="component" value="Unassembled WGS sequence"/>
</dbReference>
<evidence type="ECO:0000313" key="2">
    <source>
        <dbReference type="Proteomes" id="UP000479000"/>
    </source>
</evidence>
<dbReference type="AlphaFoldDB" id="A0A6H5HCK2"/>
<dbReference type="EMBL" id="CADCXU010027026">
    <property type="protein sequence ID" value="CAB0013847.1"/>
    <property type="molecule type" value="Genomic_DNA"/>
</dbReference>